<evidence type="ECO:0000313" key="1">
    <source>
        <dbReference type="EMBL" id="KAJ5156446.1"/>
    </source>
</evidence>
<gene>
    <name evidence="1" type="ORF">N7492_009249</name>
</gene>
<dbReference type="EMBL" id="JAPQKO010000006">
    <property type="protein sequence ID" value="KAJ5156446.1"/>
    <property type="molecule type" value="Genomic_DNA"/>
</dbReference>
<proteinExistence type="predicted"/>
<comment type="caution">
    <text evidence="1">The sequence shown here is derived from an EMBL/GenBank/DDBJ whole genome shotgun (WGS) entry which is preliminary data.</text>
</comment>
<dbReference type="Proteomes" id="UP001146351">
    <property type="component" value="Unassembled WGS sequence"/>
</dbReference>
<name>A0A9W9LGP2_9EURO</name>
<dbReference type="AlphaFoldDB" id="A0A9W9LGP2"/>
<evidence type="ECO:0000313" key="2">
    <source>
        <dbReference type="Proteomes" id="UP001146351"/>
    </source>
</evidence>
<keyword evidence="2" id="KW-1185">Reference proteome</keyword>
<reference evidence="1" key="2">
    <citation type="journal article" date="2023" name="IMA Fungus">
        <title>Comparative genomic study of the Penicillium genus elucidates a diverse pangenome and 15 lateral gene transfer events.</title>
        <authorList>
            <person name="Petersen C."/>
            <person name="Sorensen T."/>
            <person name="Nielsen M.R."/>
            <person name="Sondergaard T.E."/>
            <person name="Sorensen J.L."/>
            <person name="Fitzpatrick D.A."/>
            <person name="Frisvad J.C."/>
            <person name="Nielsen K.L."/>
        </authorList>
    </citation>
    <scope>NUCLEOTIDE SEQUENCE</scope>
    <source>
        <strain evidence="1">IBT 21917</strain>
    </source>
</reference>
<protein>
    <submittedName>
        <fullName evidence="1">Uncharacterized protein</fullName>
    </submittedName>
</protein>
<sequence length="73" mass="7783">MAGAHPSVSTNPIRHCIGTQGVFGWPVEGLMNAEPLVMYPSRLSVECRGTTSLGSNRGFVYLARRPKGPKPGS</sequence>
<reference evidence="1" key="1">
    <citation type="submission" date="2022-11" db="EMBL/GenBank/DDBJ databases">
        <authorList>
            <person name="Petersen C."/>
        </authorList>
    </citation>
    <scope>NUCLEOTIDE SEQUENCE</scope>
    <source>
        <strain evidence="1">IBT 21917</strain>
    </source>
</reference>
<organism evidence="1 2">
    <name type="scientific">Penicillium capsulatum</name>
    <dbReference type="NCBI Taxonomy" id="69766"/>
    <lineage>
        <taxon>Eukaryota</taxon>
        <taxon>Fungi</taxon>
        <taxon>Dikarya</taxon>
        <taxon>Ascomycota</taxon>
        <taxon>Pezizomycotina</taxon>
        <taxon>Eurotiomycetes</taxon>
        <taxon>Eurotiomycetidae</taxon>
        <taxon>Eurotiales</taxon>
        <taxon>Aspergillaceae</taxon>
        <taxon>Penicillium</taxon>
    </lineage>
</organism>
<accession>A0A9W9LGP2</accession>